<dbReference type="InterPro" id="IPR022496">
    <property type="entry name" value="T6A_TsaB"/>
</dbReference>
<reference evidence="2" key="1">
    <citation type="journal article" date="2014" name="Int. J. Syst. Evol. Microbiol.">
        <title>Complete genome sequence of Corynebacterium casei LMG S-19264T (=DSM 44701T), isolated from a smear-ripened cheese.</title>
        <authorList>
            <consortium name="US DOE Joint Genome Institute (JGI-PGF)"/>
            <person name="Walter F."/>
            <person name="Albersmeier A."/>
            <person name="Kalinowski J."/>
            <person name="Ruckert C."/>
        </authorList>
    </citation>
    <scope>NUCLEOTIDE SEQUENCE</scope>
    <source>
        <strain evidence="2">JCM 15325</strain>
    </source>
</reference>
<dbReference type="GO" id="GO:0005829">
    <property type="term" value="C:cytosol"/>
    <property type="evidence" value="ECO:0007669"/>
    <property type="project" value="TreeGrafter"/>
</dbReference>
<dbReference type="InterPro" id="IPR000905">
    <property type="entry name" value="Gcp-like_dom"/>
</dbReference>
<gene>
    <name evidence="2" type="ORF">GCM10007968_28420</name>
</gene>
<reference evidence="2" key="2">
    <citation type="submission" date="2020-09" db="EMBL/GenBank/DDBJ databases">
        <authorList>
            <person name="Sun Q."/>
            <person name="Ohkuma M."/>
        </authorList>
    </citation>
    <scope>NUCLEOTIDE SEQUENCE</scope>
    <source>
        <strain evidence="2">JCM 15325</strain>
    </source>
</reference>
<dbReference type="EMBL" id="BMOK01000016">
    <property type="protein sequence ID" value="GGL62798.1"/>
    <property type="molecule type" value="Genomic_DNA"/>
</dbReference>
<evidence type="ECO:0000313" key="2">
    <source>
        <dbReference type="EMBL" id="GGL62798.1"/>
    </source>
</evidence>
<evidence type="ECO:0000313" key="3">
    <source>
        <dbReference type="Proteomes" id="UP000654670"/>
    </source>
</evidence>
<dbReference type="Proteomes" id="UP000654670">
    <property type="component" value="Unassembled WGS sequence"/>
</dbReference>
<sequence length="230" mass="25272">MNVLAIDSSNLVMGVAVTSGGKVLGELMTNSRKNHSERLMPAIAGLLDNVGLGPGDLDRIVVAEGPGSYTGLRIGVTIAKMLAWTLKKELVGVSSLEVVAQNARYFSGYIAPFFDARRGQVFAGLYQYKNGKVISSMPDRLVLIKDWIEGLKALNRPLLFLSNDLEKWNDLLNTVPLAVFGDKPQNVPHAAELARLGEEKQPVPDIHHFLPAYLRLAEAEAKWLARQQER</sequence>
<comment type="caution">
    <text evidence="2">The sequence shown here is derived from an EMBL/GenBank/DDBJ whole genome shotgun (WGS) entry which is preliminary data.</text>
</comment>
<dbReference type="InterPro" id="IPR043129">
    <property type="entry name" value="ATPase_NBD"/>
</dbReference>
<dbReference type="PANTHER" id="PTHR11735:SF11">
    <property type="entry name" value="TRNA THREONYLCARBAMOYLADENOSINE BIOSYNTHESIS PROTEIN TSAB"/>
    <property type="match status" value="1"/>
</dbReference>
<name>A0A917W4V0_9BACL</name>
<feature type="domain" description="Gcp-like" evidence="1">
    <location>
        <begin position="31"/>
        <end position="150"/>
    </location>
</feature>
<keyword evidence="3" id="KW-1185">Reference proteome</keyword>
<organism evidence="2 3">
    <name type="scientific">Sporolactobacillus putidus</name>
    <dbReference type="NCBI Taxonomy" id="492735"/>
    <lineage>
        <taxon>Bacteria</taxon>
        <taxon>Bacillati</taxon>
        <taxon>Bacillota</taxon>
        <taxon>Bacilli</taxon>
        <taxon>Bacillales</taxon>
        <taxon>Sporolactobacillaceae</taxon>
        <taxon>Sporolactobacillus</taxon>
    </lineage>
</organism>
<dbReference type="AlphaFoldDB" id="A0A917W4V0"/>
<dbReference type="CDD" id="cd24032">
    <property type="entry name" value="ASKHA_NBD_TsaB"/>
    <property type="match status" value="1"/>
</dbReference>
<dbReference type="Gene3D" id="3.30.420.40">
    <property type="match status" value="2"/>
</dbReference>
<dbReference type="RefSeq" id="WP_188804557.1">
    <property type="nucleotide sequence ID" value="NZ_BMOK01000016.1"/>
</dbReference>
<dbReference type="SUPFAM" id="SSF53067">
    <property type="entry name" value="Actin-like ATPase domain"/>
    <property type="match status" value="2"/>
</dbReference>
<dbReference type="NCBIfam" id="TIGR03725">
    <property type="entry name" value="T6A_YeaZ"/>
    <property type="match status" value="1"/>
</dbReference>
<dbReference type="PANTHER" id="PTHR11735">
    <property type="entry name" value="TRNA N6-ADENOSINE THREONYLCARBAMOYLTRANSFERASE"/>
    <property type="match status" value="1"/>
</dbReference>
<dbReference type="GO" id="GO:0002949">
    <property type="term" value="P:tRNA threonylcarbamoyladenosine modification"/>
    <property type="evidence" value="ECO:0007669"/>
    <property type="project" value="InterPro"/>
</dbReference>
<proteinExistence type="predicted"/>
<evidence type="ECO:0000259" key="1">
    <source>
        <dbReference type="Pfam" id="PF00814"/>
    </source>
</evidence>
<protein>
    <submittedName>
        <fullName evidence="2">tRNA (Adenosine(37)-N6)-threonylcarbamoyltransferase complex dimerization subunit type 1 TsaB</fullName>
    </submittedName>
</protein>
<accession>A0A917W4V0</accession>
<dbReference type="Pfam" id="PF00814">
    <property type="entry name" value="TsaD"/>
    <property type="match status" value="1"/>
</dbReference>